<evidence type="ECO:0000313" key="2">
    <source>
        <dbReference type="EMBL" id="GHO52501.1"/>
    </source>
</evidence>
<evidence type="ECO:0000313" key="3">
    <source>
        <dbReference type="Proteomes" id="UP000654345"/>
    </source>
</evidence>
<name>A0ABQ3UIH1_9CHLR</name>
<proteinExistence type="predicted"/>
<feature type="compositionally biased region" description="Basic and acidic residues" evidence="1">
    <location>
        <begin position="12"/>
        <end position="24"/>
    </location>
</feature>
<keyword evidence="3" id="KW-1185">Reference proteome</keyword>
<feature type="region of interest" description="Disordered" evidence="1">
    <location>
        <begin position="1"/>
        <end position="25"/>
    </location>
</feature>
<accession>A0ABQ3UIH1</accession>
<dbReference type="EMBL" id="BNJG01000001">
    <property type="protein sequence ID" value="GHO52501.1"/>
    <property type="molecule type" value="Genomic_DNA"/>
</dbReference>
<dbReference type="RefSeq" id="WP_201369407.1">
    <property type="nucleotide sequence ID" value="NZ_BNJG01000001.1"/>
</dbReference>
<gene>
    <name evidence="2" type="ORF">KSB_09760</name>
</gene>
<organism evidence="2 3">
    <name type="scientific">Ktedonobacter robiniae</name>
    <dbReference type="NCBI Taxonomy" id="2778365"/>
    <lineage>
        <taxon>Bacteria</taxon>
        <taxon>Bacillati</taxon>
        <taxon>Chloroflexota</taxon>
        <taxon>Ktedonobacteria</taxon>
        <taxon>Ktedonobacterales</taxon>
        <taxon>Ktedonobacteraceae</taxon>
        <taxon>Ktedonobacter</taxon>
    </lineage>
</organism>
<dbReference type="Proteomes" id="UP000654345">
    <property type="component" value="Unassembled WGS sequence"/>
</dbReference>
<comment type="caution">
    <text evidence="2">The sequence shown here is derived from an EMBL/GenBank/DDBJ whole genome shotgun (WGS) entry which is preliminary data.</text>
</comment>
<sequence length="142" mass="16051">MIVTPAYPIQAERPRRPQENDPRGTRRTLRMLTHRVNQLMGVTFSGEDEYVVVACKETITATLALNQQTTFQAERPIQAVLISYGKANPSGDGYIVIRWRGTVPESFFDQLDEHTQDIAYYMTFCAGPLDTCRAPWDGTTHA</sequence>
<reference evidence="2 3" key="1">
    <citation type="journal article" date="2021" name="Int. J. Syst. Evol. Microbiol.">
        <title>Reticulibacter mediterranei gen. nov., sp. nov., within the new family Reticulibacteraceae fam. nov., and Ktedonospora formicarum gen. nov., sp. nov., Ktedonobacter robiniae sp. nov., Dictyobacter formicarum sp. nov. and Dictyobacter arantiisoli sp. nov., belonging to the class Ktedonobacteria.</title>
        <authorList>
            <person name="Yabe S."/>
            <person name="Zheng Y."/>
            <person name="Wang C.M."/>
            <person name="Sakai Y."/>
            <person name="Abe K."/>
            <person name="Yokota A."/>
            <person name="Donadio S."/>
            <person name="Cavaletti L."/>
            <person name="Monciardini P."/>
        </authorList>
    </citation>
    <scope>NUCLEOTIDE SEQUENCE [LARGE SCALE GENOMIC DNA]</scope>
    <source>
        <strain evidence="2 3">SOSP1-30</strain>
    </source>
</reference>
<evidence type="ECO:0000256" key="1">
    <source>
        <dbReference type="SAM" id="MobiDB-lite"/>
    </source>
</evidence>
<protein>
    <submittedName>
        <fullName evidence="2">Uncharacterized protein</fullName>
    </submittedName>
</protein>